<dbReference type="EMBL" id="RAPE01000008">
    <property type="protein sequence ID" value="RKF12403.1"/>
    <property type="molecule type" value="Genomic_DNA"/>
</dbReference>
<gene>
    <name evidence="2" type="ORF">D6850_18195</name>
</gene>
<sequence length="72" mass="7836">MSASSARRNREAGPCLFAKTRPPSRTAPPRDPDAITLYKNAGGAHFDLLVAGEVFGGRDWMKLASARRTFSE</sequence>
<evidence type="ECO:0000313" key="2">
    <source>
        <dbReference type="EMBL" id="RKF12403.1"/>
    </source>
</evidence>
<feature type="region of interest" description="Disordered" evidence="1">
    <location>
        <begin position="1"/>
        <end position="31"/>
    </location>
</feature>
<reference evidence="2 3" key="1">
    <citation type="submission" date="2018-09" db="EMBL/GenBank/DDBJ databases">
        <title>Roseovarius spongiae sp. nov., isolated from a marine sponge.</title>
        <authorList>
            <person name="Zhuang L."/>
            <person name="Luo L."/>
        </authorList>
    </citation>
    <scope>NUCLEOTIDE SEQUENCE [LARGE SCALE GENOMIC DNA]</scope>
    <source>
        <strain evidence="2 3">HN-E21</strain>
    </source>
</reference>
<keyword evidence="3" id="KW-1185">Reference proteome</keyword>
<comment type="caution">
    <text evidence="2">The sequence shown here is derived from an EMBL/GenBank/DDBJ whole genome shotgun (WGS) entry which is preliminary data.</text>
</comment>
<evidence type="ECO:0000256" key="1">
    <source>
        <dbReference type="SAM" id="MobiDB-lite"/>
    </source>
</evidence>
<proteinExistence type="predicted"/>
<dbReference type="AlphaFoldDB" id="A0A3A8B738"/>
<dbReference type="Proteomes" id="UP000281128">
    <property type="component" value="Unassembled WGS sequence"/>
</dbReference>
<accession>A0A3A8B738</accession>
<protein>
    <submittedName>
        <fullName evidence="2">Uncharacterized protein</fullName>
    </submittedName>
</protein>
<evidence type="ECO:0000313" key="3">
    <source>
        <dbReference type="Proteomes" id="UP000281128"/>
    </source>
</evidence>
<organism evidence="2 3">
    <name type="scientific">Roseovarius spongiae</name>
    <dbReference type="NCBI Taxonomy" id="2320272"/>
    <lineage>
        <taxon>Bacteria</taxon>
        <taxon>Pseudomonadati</taxon>
        <taxon>Pseudomonadota</taxon>
        <taxon>Alphaproteobacteria</taxon>
        <taxon>Rhodobacterales</taxon>
        <taxon>Roseobacteraceae</taxon>
        <taxon>Roseovarius</taxon>
    </lineage>
</organism>
<name>A0A3A8B738_9RHOB</name>